<dbReference type="Proteomes" id="UP000517916">
    <property type="component" value="Unassembled WGS sequence"/>
</dbReference>
<proteinExistence type="predicted"/>
<protein>
    <submittedName>
        <fullName evidence="1">Uncharacterized protein</fullName>
    </submittedName>
</protein>
<organism evidence="1 2">
    <name type="scientific">Kutzneria viridogrisea</name>
    <dbReference type="NCBI Taxonomy" id="47990"/>
    <lineage>
        <taxon>Bacteria</taxon>
        <taxon>Bacillati</taxon>
        <taxon>Actinomycetota</taxon>
        <taxon>Actinomycetes</taxon>
        <taxon>Pseudonocardiales</taxon>
        <taxon>Pseudonocardiaceae</taxon>
        <taxon>Kutzneria</taxon>
    </lineage>
</organism>
<comment type="caution">
    <text evidence="1">The sequence shown here is derived from an EMBL/GenBank/DDBJ whole genome shotgun (WGS) entry which is preliminary data.</text>
</comment>
<name>A0ABR6BBV3_9PSEU</name>
<gene>
    <name evidence="1" type="ORF">BC739_001544</name>
</gene>
<reference evidence="1 2" key="1">
    <citation type="submission" date="2020-08" db="EMBL/GenBank/DDBJ databases">
        <title>Genomic Encyclopedia of Archaeal and Bacterial Type Strains, Phase II (KMG-II): from individual species to whole genera.</title>
        <authorList>
            <person name="Goeker M."/>
        </authorList>
    </citation>
    <scope>NUCLEOTIDE SEQUENCE [LARGE SCALE GENOMIC DNA]</scope>
    <source>
        <strain evidence="1 2">DSM 43850</strain>
    </source>
</reference>
<dbReference type="RefSeq" id="WP_035968990.1">
    <property type="nucleotide sequence ID" value="NZ_BAAABQ010000007.1"/>
</dbReference>
<sequence length="61" mass="6748">MTAAIACAECTQHRSHCHGTLIVHGDGSRECVEPSCRDVHRHRHDLVIDCRAVHGGCRCSR</sequence>
<evidence type="ECO:0000313" key="1">
    <source>
        <dbReference type="EMBL" id="MBA8924347.1"/>
    </source>
</evidence>
<evidence type="ECO:0000313" key="2">
    <source>
        <dbReference type="Proteomes" id="UP000517916"/>
    </source>
</evidence>
<keyword evidence="2" id="KW-1185">Reference proteome</keyword>
<accession>A0ABR6BBV3</accession>
<dbReference type="EMBL" id="JACJID010000001">
    <property type="protein sequence ID" value="MBA8924347.1"/>
    <property type="molecule type" value="Genomic_DNA"/>
</dbReference>